<proteinExistence type="predicted"/>
<protein>
    <recommendedName>
        <fullName evidence="3">Core shell protein Gag P30 domain-containing protein</fullName>
    </recommendedName>
</protein>
<gene>
    <name evidence="1" type="ORF">DUI87_18853</name>
</gene>
<dbReference type="InterPro" id="IPR050462">
    <property type="entry name" value="Retroviral_Gag-Pol_poly"/>
</dbReference>
<dbReference type="SUPFAM" id="SSF47943">
    <property type="entry name" value="Retrovirus capsid protein, N-terminal core domain"/>
    <property type="match status" value="1"/>
</dbReference>
<dbReference type="Proteomes" id="UP000269221">
    <property type="component" value="Unassembled WGS sequence"/>
</dbReference>
<dbReference type="PANTHER" id="PTHR33166">
    <property type="entry name" value="GAG_P30 DOMAIN-CONTAINING PROTEIN"/>
    <property type="match status" value="1"/>
</dbReference>
<accession>A0A3M0JUC0</accession>
<evidence type="ECO:0000313" key="2">
    <source>
        <dbReference type="Proteomes" id="UP000269221"/>
    </source>
</evidence>
<dbReference type="AlphaFoldDB" id="A0A3M0JUC0"/>
<dbReference type="OrthoDB" id="9049599at2759"/>
<organism evidence="1 2">
    <name type="scientific">Hirundo rustica rustica</name>
    <dbReference type="NCBI Taxonomy" id="333673"/>
    <lineage>
        <taxon>Eukaryota</taxon>
        <taxon>Metazoa</taxon>
        <taxon>Chordata</taxon>
        <taxon>Craniata</taxon>
        <taxon>Vertebrata</taxon>
        <taxon>Euteleostomi</taxon>
        <taxon>Archelosauria</taxon>
        <taxon>Archosauria</taxon>
        <taxon>Dinosauria</taxon>
        <taxon>Saurischia</taxon>
        <taxon>Theropoda</taxon>
        <taxon>Coelurosauria</taxon>
        <taxon>Aves</taxon>
        <taxon>Neognathae</taxon>
        <taxon>Neoaves</taxon>
        <taxon>Telluraves</taxon>
        <taxon>Australaves</taxon>
        <taxon>Passeriformes</taxon>
        <taxon>Sylvioidea</taxon>
        <taxon>Hirundinidae</taxon>
        <taxon>Hirundo</taxon>
    </lineage>
</organism>
<dbReference type="EMBL" id="QRBI01000124">
    <property type="protein sequence ID" value="RMC04606.1"/>
    <property type="molecule type" value="Genomic_DNA"/>
</dbReference>
<reference evidence="1 2" key="1">
    <citation type="submission" date="2018-07" db="EMBL/GenBank/DDBJ databases">
        <title>A high quality draft genome assembly of the barn swallow (H. rustica rustica).</title>
        <authorList>
            <person name="Formenti G."/>
            <person name="Chiara M."/>
            <person name="Poveda L."/>
            <person name="Francoijs K.-J."/>
            <person name="Bonisoli-Alquati A."/>
            <person name="Canova L."/>
            <person name="Gianfranceschi L."/>
            <person name="Horner D.S."/>
            <person name="Saino N."/>
        </authorList>
    </citation>
    <scope>NUCLEOTIDE SEQUENCE [LARGE SCALE GENOMIC DNA]</scope>
    <source>
        <strain evidence="1">Chelidonia</strain>
        <tissue evidence="1">Blood</tissue>
    </source>
</reference>
<comment type="caution">
    <text evidence="1">The sequence shown here is derived from an EMBL/GenBank/DDBJ whole genome shotgun (WGS) entry which is preliminary data.</text>
</comment>
<dbReference type="InterPro" id="IPR008919">
    <property type="entry name" value="Retrov_capsid_N"/>
</dbReference>
<sequence length="136" mass="15348">MGGAVGGVGFVNAPLTASEVRSFKKELGSLVEDPIGVSNQVDQFLGPNVYTWEELNSILKILFSPEEARMICTAGMRIWERENRIGPPGDIKLPIVNPRWSPNREEDRRNMEDYRNLIVRGIKESVPPEQQHQVSF</sequence>
<dbReference type="GO" id="GO:0016032">
    <property type="term" value="P:viral process"/>
    <property type="evidence" value="ECO:0007669"/>
    <property type="project" value="InterPro"/>
</dbReference>
<keyword evidence="2" id="KW-1185">Reference proteome</keyword>
<evidence type="ECO:0008006" key="3">
    <source>
        <dbReference type="Google" id="ProtNLM"/>
    </source>
</evidence>
<evidence type="ECO:0000313" key="1">
    <source>
        <dbReference type="EMBL" id="RMC04606.1"/>
    </source>
</evidence>
<dbReference type="Gene3D" id="1.10.375.10">
    <property type="entry name" value="Human Immunodeficiency Virus Type 1 Capsid Protein"/>
    <property type="match status" value="1"/>
</dbReference>
<name>A0A3M0JUC0_HIRRU</name>